<name>A0ABW4YGQ6_9BACL</name>
<proteinExistence type="predicted"/>
<evidence type="ECO:0008006" key="3">
    <source>
        <dbReference type="Google" id="ProtNLM"/>
    </source>
</evidence>
<accession>A0ABW4YGQ6</accession>
<comment type="caution">
    <text evidence="1">The sequence shown here is derived from an EMBL/GenBank/DDBJ whole genome shotgun (WGS) entry which is preliminary data.</text>
</comment>
<protein>
    <recommendedName>
        <fullName evidence="3">Copper amine oxidase-like N-terminal domain-containing protein</fullName>
    </recommendedName>
</protein>
<dbReference type="RefSeq" id="WP_377769834.1">
    <property type="nucleotide sequence ID" value="NZ_JBHUHO010000009.1"/>
</dbReference>
<keyword evidence="2" id="KW-1185">Reference proteome</keyword>
<dbReference type="EMBL" id="JBHUHO010000009">
    <property type="protein sequence ID" value="MFD2114806.1"/>
    <property type="molecule type" value="Genomic_DNA"/>
</dbReference>
<gene>
    <name evidence="1" type="ORF">ACFSJH_03500</name>
</gene>
<evidence type="ECO:0000313" key="2">
    <source>
        <dbReference type="Proteomes" id="UP001597362"/>
    </source>
</evidence>
<sequence length="191" mass="21428">MKFKKTLAITLVAVGITVTGYIYADSQTKTVEISAMSVTHKDLNELESRSELIVTGVPLDSENHVVTDEDGFVQEGFTITSFKIDGVYSDKMEKKIKEGDIIKVAEPVYTIDNGLKPGQTEFVIEDYKKMKQSNRYILVLKPDVNYPDLNVIVGVKEGQYSLDSDGEKGLFLVEDEAKNFKEELVSKYNIK</sequence>
<evidence type="ECO:0000313" key="1">
    <source>
        <dbReference type="EMBL" id="MFD2114806.1"/>
    </source>
</evidence>
<dbReference type="Proteomes" id="UP001597362">
    <property type="component" value="Unassembled WGS sequence"/>
</dbReference>
<organism evidence="1 2">
    <name type="scientific">Paenibacillus yanchengensis</name>
    <dbReference type="NCBI Taxonomy" id="2035833"/>
    <lineage>
        <taxon>Bacteria</taxon>
        <taxon>Bacillati</taxon>
        <taxon>Bacillota</taxon>
        <taxon>Bacilli</taxon>
        <taxon>Bacillales</taxon>
        <taxon>Paenibacillaceae</taxon>
        <taxon>Paenibacillus</taxon>
    </lineage>
</organism>
<reference evidence="2" key="1">
    <citation type="journal article" date="2019" name="Int. J. Syst. Evol. Microbiol.">
        <title>The Global Catalogue of Microorganisms (GCM) 10K type strain sequencing project: providing services to taxonomists for standard genome sequencing and annotation.</title>
        <authorList>
            <consortium name="The Broad Institute Genomics Platform"/>
            <consortium name="The Broad Institute Genome Sequencing Center for Infectious Disease"/>
            <person name="Wu L."/>
            <person name="Ma J."/>
        </authorList>
    </citation>
    <scope>NUCLEOTIDE SEQUENCE [LARGE SCALE GENOMIC DNA]</scope>
    <source>
        <strain evidence="2">GH52</strain>
    </source>
</reference>